<name>A0AAE3JRF3_9FLAO</name>
<dbReference type="PROSITE" id="PS51257">
    <property type="entry name" value="PROKAR_LIPOPROTEIN"/>
    <property type="match status" value="1"/>
</dbReference>
<dbReference type="EMBL" id="JAIRBC010000014">
    <property type="protein sequence ID" value="MCG2461278.1"/>
    <property type="molecule type" value="Genomic_DNA"/>
</dbReference>
<dbReference type="AlphaFoldDB" id="A0AAE3JRF3"/>
<evidence type="ECO:0000313" key="2">
    <source>
        <dbReference type="Proteomes" id="UP001200642"/>
    </source>
</evidence>
<accession>A0AAE3JRF3</accession>
<proteinExistence type="predicted"/>
<comment type="caution">
    <text evidence="1">The sequence shown here is derived from an EMBL/GenBank/DDBJ whole genome shotgun (WGS) entry which is preliminary data.</text>
</comment>
<keyword evidence="2" id="KW-1185">Reference proteome</keyword>
<organism evidence="1 2">
    <name type="scientific">Cerina litoralis</name>
    <dbReference type="NCBI Taxonomy" id="2874477"/>
    <lineage>
        <taxon>Bacteria</taxon>
        <taxon>Pseudomonadati</taxon>
        <taxon>Bacteroidota</taxon>
        <taxon>Flavobacteriia</taxon>
        <taxon>Flavobacteriales</taxon>
        <taxon>Flavobacteriaceae</taxon>
        <taxon>Cerina</taxon>
    </lineage>
</organism>
<protein>
    <recommendedName>
        <fullName evidence="3">Lipoprotein</fullName>
    </recommendedName>
</protein>
<reference evidence="1" key="1">
    <citation type="submission" date="2023-02" db="EMBL/GenBank/DDBJ databases">
        <title>Genome of Flavobacteriaceae gen. nov. sp. strain F89.</title>
        <authorList>
            <person name="Wang Y."/>
        </authorList>
    </citation>
    <scope>NUCLEOTIDE SEQUENCE</scope>
    <source>
        <strain evidence="1">F89</strain>
    </source>
</reference>
<dbReference type="Proteomes" id="UP001200642">
    <property type="component" value="Unassembled WGS sequence"/>
</dbReference>
<evidence type="ECO:0000313" key="1">
    <source>
        <dbReference type="EMBL" id="MCG2461278.1"/>
    </source>
</evidence>
<sequence>MRYPNIIFLSFLVLLSLLGCKAQKPNLNYMNEIGYKVINEGYTGNNDTIYFKAFTSRQYDSTYIAEIDDLLVIDGVGRNYREIGYKKIDSINALSEISDTRKSNLIDSIGRIDLTPKVRDFLGKKDLNIMASMANRKMKWDQQSLNRLKVTKDKKSVKISFPLFNGDNTIALLFEEGQNVLTAKFFKKRVGDEKWKFYCSGTIWRAD</sequence>
<gene>
    <name evidence="1" type="ORF">K8352_11010</name>
</gene>
<dbReference type="RefSeq" id="WP_317902422.1">
    <property type="nucleotide sequence ID" value="NZ_JAIRBC010000014.1"/>
</dbReference>
<evidence type="ECO:0008006" key="3">
    <source>
        <dbReference type="Google" id="ProtNLM"/>
    </source>
</evidence>